<dbReference type="Proteomes" id="UP000095287">
    <property type="component" value="Unplaced"/>
</dbReference>
<feature type="compositionally biased region" description="Low complexity" evidence="1">
    <location>
        <begin position="192"/>
        <end position="215"/>
    </location>
</feature>
<proteinExistence type="predicted"/>
<keyword evidence="2" id="KW-1185">Reference proteome</keyword>
<feature type="region of interest" description="Disordered" evidence="1">
    <location>
        <begin position="176"/>
        <end position="215"/>
    </location>
</feature>
<evidence type="ECO:0000313" key="3">
    <source>
        <dbReference type="WBParaSite" id="L893_g3496.t1"/>
    </source>
</evidence>
<protein>
    <submittedName>
        <fullName evidence="3">RING-type domain-containing protein</fullName>
    </submittedName>
</protein>
<accession>A0A1I8A914</accession>
<feature type="region of interest" description="Disordered" evidence="1">
    <location>
        <begin position="70"/>
        <end position="100"/>
    </location>
</feature>
<sequence>EEDYRDKEPMVPSEGSVNDQKTRSTKKTRKNVYPTTGTLTRRTKKDSKVYGTGFNYEKAFRDCAKVCSTKSPCKSPAPRSYTDSQLEDLKKKAPRPSNSVLKNGRCDGPCKKMRPIQELHLIGLCEHAICGQCMEDAPYIDNNAGGSGCPNQKCYETDVAATCTDPERRHRKFQRLLGISQKKPQRTSQADSTSFSTPRSSRSTDNCECSNQSSRSSSACTCARLILMKAYLYDASMKKKRLLHSVELPSYHTLEKACAYVFKEAGAEFSLRKAKKCAFIAKNGSSSARDWLRVERNFWEKPIDFFAKKESLNIVFDITK</sequence>
<dbReference type="WBParaSite" id="L893_g3496.t1">
    <property type="protein sequence ID" value="L893_g3496.t1"/>
    <property type="gene ID" value="L893_g3496"/>
</dbReference>
<evidence type="ECO:0000313" key="2">
    <source>
        <dbReference type="Proteomes" id="UP000095287"/>
    </source>
</evidence>
<dbReference type="AlphaFoldDB" id="A0A1I8A914"/>
<reference evidence="3" key="1">
    <citation type="submission" date="2016-11" db="UniProtKB">
        <authorList>
            <consortium name="WormBaseParasite"/>
        </authorList>
    </citation>
    <scope>IDENTIFICATION</scope>
</reference>
<dbReference type="PANTHER" id="PTHR31430">
    <property type="entry name" value="PROTEIN CBG22332-RELATED"/>
    <property type="match status" value="1"/>
</dbReference>
<name>A0A1I8A914_9BILA</name>
<organism evidence="2 3">
    <name type="scientific">Steinernema glaseri</name>
    <dbReference type="NCBI Taxonomy" id="37863"/>
    <lineage>
        <taxon>Eukaryota</taxon>
        <taxon>Metazoa</taxon>
        <taxon>Ecdysozoa</taxon>
        <taxon>Nematoda</taxon>
        <taxon>Chromadorea</taxon>
        <taxon>Rhabditida</taxon>
        <taxon>Tylenchina</taxon>
        <taxon>Panagrolaimomorpha</taxon>
        <taxon>Strongyloidoidea</taxon>
        <taxon>Steinernematidae</taxon>
        <taxon>Steinernema</taxon>
    </lineage>
</organism>
<feature type="region of interest" description="Disordered" evidence="1">
    <location>
        <begin position="1"/>
        <end position="40"/>
    </location>
</feature>
<evidence type="ECO:0000256" key="1">
    <source>
        <dbReference type="SAM" id="MobiDB-lite"/>
    </source>
</evidence>